<proteinExistence type="predicted"/>
<keyword evidence="3" id="KW-1185">Reference proteome</keyword>
<dbReference type="Proteomes" id="UP000298030">
    <property type="component" value="Unassembled WGS sequence"/>
</dbReference>
<feature type="chain" id="PRO_5021303151" evidence="1">
    <location>
        <begin position="31"/>
        <end position="149"/>
    </location>
</feature>
<gene>
    <name evidence="2" type="ORF">FA13DRAFT_1735005</name>
</gene>
<name>A0A4Y7T561_COPMI</name>
<evidence type="ECO:0000256" key="1">
    <source>
        <dbReference type="SAM" id="SignalP"/>
    </source>
</evidence>
<feature type="signal peptide" evidence="1">
    <location>
        <begin position="1"/>
        <end position="30"/>
    </location>
</feature>
<evidence type="ECO:0000313" key="3">
    <source>
        <dbReference type="Proteomes" id="UP000298030"/>
    </source>
</evidence>
<dbReference type="EMBL" id="QPFP01000028">
    <property type="protein sequence ID" value="TEB29306.1"/>
    <property type="molecule type" value="Genomic_DNA"/>
</dbReference>
<sequence length="149" mass="16843">MSSPRMTIDITMSLAILKAICVWLATTHWGRDPTSSPQGYDERETHLKTVYWKELLDGGAQYRRIHGALTEQAIVDNIINSVALDSTGTTPEFKVLQELSQGKRSLLGTELWGVLKGCLGMLLEEEAKSGGDKERRDFLKQKYREMTRK</sequence>
<dbReference type="OrthoDB" id="2614383at2759"/>
<accession>A0A4Y7T561</accession>
<keyword evidence="1" id="KW-0732">Signal</keyword>
<evidence type="ECO:0000313" key="2">
    <source>
        <dbReference type="EMBL" id="TEB29306.1"/>
    </source>
</evidence>
<comment type="caution">
    <text evidence="2">The sequence shown here is derived from an EMBL/GenBank/DDBJ whole genome shotgun (WGS) entry which is preliminary data.</text>
</comment>
<dbReference type="AlphaFoldDB" id="A0A4Y7T561"/>
<reference evidence="2 3" key="1">
    <citation type="journal article" date="2019" name="Nat. Ecol. Evol.">
        <title>Megaphylogeny resolves global patterns of mushroom evolution.</title>
        <authorList>
            <person name="Varga T."/>
            <person name="Krizsan K."/>
            <person name="Foldi C."/>
            <person name="Dima B."/>
            <person name="Sanchez-Garcia M."/>
            <person name="Sanchez-Ramirez S."/>
            <person name="Szollosi G.J."/>
            <person name="Szarkandi J.G."/>
            <person name="Papp V."/>
            <person name="Albert L."/>
            <person name="Andreopoulos W."/>
            <person name="Angelini C."/>
            <person name="Antonin V."/>
            <person name="Barry K.W."/>
            <person name="Bougher N.L."/>
            <person name="Buchanan P."/>
            <person name="Buyck B."/>
            <person name="Bense V."/>
            <person name="Catcheside P."/>
            <person name="Chovatia M."/>
            <person name="Cooper J."/>
            <person name="Damon W."/>
            <person name="Desjardin D."/>
            <person name="Finy P."/>
            <person name="Geml J."/>
            <person name="Haridas S."/>
            <person name="Hughes K."/>
            <person name="Justo A."/>
            <person name="Karasinski D."/>
            <person name="Kautmanova I."/>
            <person name="Kiss B."/>
            <person name="Kocsube S."/>
            <person name="Kotiranta H."/>
            <person name="LaButti K.M."/>
            <person name="Lechner B.E."/>
            <person name="Liimatainen K."/>
            <person name="Lipzen A."/>
            <person name="Lukacs Z."/>
            <person name="Mihaltcheva S."/>
            <person name="Morgado L.N."/>
            <person name="Niskanen T."/>
            <person name="Noordeloos M.E."/>
            <person name="Ohm R.A."/>
            <person name="Ortiz-Santana B."/>
            <person name="Ovrebo C."/>
            <person name="Racz N."/>
            <person name="Riley R."/>
            <person name="Savchenko A."/>
            <person name="Shiryaev A."/>
            <person name="Soop K."/>
            <person name="Spirin V."/>
            <person name="Szebenyi C."/>
            <person name="Tomsovsky M."/>
            <person name="Tulloss R.E."/>
            <person name="Uehling J."/>
            <person name="Grigoriev I.V."/>
            <person name="Vagvolgyi C."/>
            <person name="Papp T."/>
            <person name="Martin F.M."/>
            <person name="Miettinen O."/>
            <person name="Hibbett D.S."/>
            <person name="Nagy L.G."/>
        </authorList>
    </citation>
    <scope>NUCLEOTIDE SEQUENCE [LARGE SCALE GENOMIC DNA]</scope>
    <source>
        <strain evidence="2 3">FP101781</strain>
    </source>
</reference>
<protein>
    <submittedName>
        <fullName evidence="2">Uncharacterized protein</fullName>
    </submittedName>
</protein>
<organism evidence="2 3">
    <name type="scientific">Coprinellus micaceus</name>
    <name type="common">Glistening ink-cap mushroom</name>
    <name type="synonym">Coprinus micaceus</name>
    <dbReference type="NCBI Taxonomy" id="71717"/>
    <lineage>
        <taxon>Eukaryota</taxon>
        <taxon>Fungi</taxon>
        <taxon>Dikarya</taxon>
        <taxon>Basidiomycota</taxon>
        <taxon>Agaricomycotina</taxon>
        <taxon>Agaricomycetes</taxon>
        <taxon>Agaricomycetidae</taxon>
        <taxon>Agaricales</taxon>
        <taxon>Agaricineae</taxon>
        <taxon>Psathyrellaceae</taxon>
        <taxon>Coprinellus</taxon>
    </lineage>
</organism>